<dbReference type="SMART" id="SM00458">
    <property type="entry name" value="RICIN"/>
    <property type="match status" value="1"/>
</dbReference>
<dbReference type="Gene3D" id="2.60.120.970">
    <property type="match status" value="1"/>
</dbReference>
<accession>A0AAE3E6K8</accession>
<evidence type="ECO:0000259" key="4">
    <source>
        <dbReference type="SMART" id="SM00458"/>
    </source>
</evidence>
<dbReference type="Gene3D" id="2.60.120.260">
    <property type="entry name" value="Galactose-binding domain-like"/>
    <property type="match status" value="2"/>
</dbReference>
<dbReference type="Pfam" id="PF05593">
    <property type="entry name" value="RHS_repeat"/>
    <property type="match status" value="2"/>
</dbReference>
<dbReference type="Gene3D" id="2.80.10.50">
    <property type="match status" value="2"/>
</dbReference>
<keyword evidence="6" id="KW-1185">Reference proteome</keyword>
<dbReference type="InterPro" id="IPR006530">
    <property type="entry name" value="YD"/>
</dbReference>
<dbReference type="Proteomes" id="UP001198200">
    <property type="component" value="Unassembled WGS sequence"/>
</dbReference>
<dbReference type="Gene3D" id="2.180.10.10">
    <property type="entry name" value="RHS repeat-associated core"/>
    <property type="match status" value="2"/>
</dbReference>
<proteinExistence type="predicted"/>
<dbReference type="Pfam" id="PF14200">
    <property type="entry name" value="RicinB_lectin_2"/>
    <property type="match status" value="1"/>
</dbReference>
<evidence type="ECO:0000256" key="2">
    <source>
        <dbReference type="ARBA" id="ARBA00022525"/>
    </source>
</evidence>
<reference evidence="5 6" key="1">
    <citation type="submission" date="2021-10" db="EMBL/GenBank/DDBJ databases">
        <title>Anaerobic single-cell dispensing facilitates the cultivation of human gut bacteria.</title>
        <authorList>
            <person name="Afrizal A."/>
        </authorList>
    </citation>
    <scope>NUCLEOTIDE SEQUENCE [LARGE SCALE GENOMIC DNA]</scope>
    <source>
        <strain evidence="5 6">CLA-AA-H224</strain>
    </source>
</reference>
<dbReference type="CDD" id="cd00161">
    <property type="entry name" value="beta-trefoil_Ricin-like"/>
    <property type="match status" value="2"/>
</dbReference>
<name>A0AAE3E6K8_9FIRM</name>
<dbReference type="Pfam" id="PF24517">
    <property type="entry name" value="CBM96"/>
    <property type="match status" value="1"/>
</dbReference>
<dbReference type="GO" id="GO:0005576">
    <property type="term" value="C:extracellular region"/>
    <property type="evidence" value="ECO:0007669"/>
    <property type="project" value="UniProtKB-SubCell"/>
</dbReference>
<sequence>MNGVNETNKSNEMITADRIEAVKQEGRSLVRECIKERSRFSRVFETKNGEKAAVIYPKAVHFKKDDAWEVIDNTLVLSKDQLAYENAQGRMKVRIARIPKQTEQQKNVVLLNLEENQNARSALQDQTEEKSGIIELASVEKDGFTIFWGLKTQEEKMQEEKPAMLSQMNAPEVTAVPVEFKLNSIHPQTAEEKLLKLSKLSSAGYFREILPGMDIRYRLESEVVKEEIILKKKEAATETITFVMKHPGLSMHVLADGSVALCRMFAQEAKDTAEISDENAVFFLDAPILFDKNGEILKAAYQIEKGQGISEITIKMDASWLMDEGRAYPVTVDPTVRIEKKQTTIDDAFVRSKDPSSSYGYNFSELEVGKNRPYEICRTFLKFNTLPPLEKGAVITDARLNLYQYRFSADNGQGFRVSAHEVTGSWEQRTLTWNNQPKFKPEALDYLTLENTNGMAVPKTFDVTKLIRGWYNNPSSNHGIALKAVNENVYATATLVSSDMPVNKYGLTADCYPIGIVYYRSTKGLEDYYSYHEQELGRTGSGYVNRYNGNLVFIHEDEGTSGILMPVSVSHVYNLSDCDTKSRFGKGFRLSLMQELKASGNSDYPYVLTDTDGTNHYFYKDTSDSNKLKDEDGLGLVITQTSSSEYDSYRIMKDKDEVQYVFGQDGYLRQIKDTYGNAMKCQYGPNSAGNYIQYAEDPTGARVVFNYNSDLTKLVSITANKRNTSFAYDAAGHLTNITYPDGKTSRFGYDGDKLIWAEGADKRRIVYGYRTDCGVERIAKIGEGYTDAAGTFHTGTEIEVTYPELGTTVYTEPGLDGKLSSSADNHVYTWKFNRFGSPAEISDNAGHVSTFSHYDDGARRHKLRQSAVTGKLVTNLLKNTGFDAMGEFEDGWGNASGLTEASAWGVERVTDKGYFADTSIRVTKTQKNSFAAVIQEVWLEAGTYTLSAYTFVKDVAAVSNNAQAGAGLAVRFADQSMAYGLKFLTGNTDTDIDGGWKRISQTFTVSNAQVVTIYGGIFNTTGTAWFDCFQLETGDRMSDFNMVNNGRFARNSTNGVNDWNHVNLVASDTTVTDSERGSCLKITGEPDKEKRVLQGIYAKGGEGDVFRFGCFAKAEAIPGKTFRIAAAVIYADGTHKWENVDFDPYRSGWQYVCGVVSTDDEDSVTNKQYTAVHLYIMYDNQMNPGYFTDVQFIKDDSWSYTYDSKGNLNTAKKTRENNAFQHNSKDQISRMAAMDGTAYDIYYNAQRMPLYAKSAEGQRSYFWYNKKGQPTTMSIEADKNSAAVTVGRVYYIRQQRSGKYLDTKDGDVTGSNVQQYQFNGSDDQKWKVENAGDGYIKLISQSGGKSKAVDVFNTLDADKTNIQLYPDLGHEAQKFQLKAVAGGGYQLLAKCSNNKRCIMVSAGTSANDVFADKANVELGTAAVDEEPRSIWYFEPADEGAVSAKPTNGMLCRIRARHSGQYVRAVNDTMRVGDGLQQTYSSFSQAEEFLLTKAENTNGTDWYFIRSVSDPEKYLDVCSKGTDGYDRPTLQAKSGADSQKFCFKELRTGYVIENKQGYQFDVKLGDYANLATVIATGTPSSVAFSDIQDNKVFVLETVAKRIRTGMSYTADGRNVASVTDARKKTVSYSYDSDNRLLTKMTDARNNSTQYSYEATTDRLSSVSATVLGQTRKVSYAYDEGDRIKTIAHGGTTYTFDYDGYGNQTAVKAGDRTLERYSYAPNNGPLTKISYGNGDVQEILYDKEERIKSRRWNGQSTDAVRYEYDAYGSLETETDLTNGRIDHDQYDMTGRLVQSVTLEKNTGAAGEPTVTNMHEVQSLEIGYDNYNRVNRLVQSLEGSKTKTGLVYGDASKTQRPGLSYGLTVDGTQRQSLAYDAMARCTKETVTLPGGQTRENRFTYGTLHHLTDMD</sequence>
<gene>
    <name evidence="5" type="ORF">LKD48_14085</name>
</gene>
<dbReference type="NCBIfam" id="NF033679">
    <property type="entry name" value="DNRLRE_dom"/>
    <property type="match status" value="1"/>
</dbReference>
<comment type="caution">
    <text evidence="5">The sequence shown here is derived from an EMBL/GenBank/DDBJ whole genome shotgun (WGS) entry which is preliminary data.</text>
</comment>
<organism evidence="5 6">
    <name type="scientific">Anthropogastromicrobium aceti</name>
    <dbReference type="NCBI Taxonomy" id="2981768"/>
    <lineage>
        <taxon>Bacteria</taxon>
        <taxon>Bacillati</taxon>
        <taxon>Bacillota</taxon>
        <taxon>Clostridia</taxon>
        <taxon>Lachnospirales</taxon>
        <taxon>Lachnospiraceae</taxon>
        <taxon>Anthropogastromicrobium</taxon>
    </lineage>
</organism>
<feature type="domain" description="Ricin B lectin" evidence="4">
    <location>
        <begin position="1289"/>
        <end position="1434"/>
    </location>
</feature>
<evidence type="ECO:0000313" key="5">
    <source>
        <dbReference type="EMBL" id="MCC2222736.1"/>
    </source>
</evidence>
<dbReference type="InterPro" id="IPR031325">
    <property type="entry name" value="RHS_repeat"/>
</dbReference>
<dbReference type="RefSeq" id="WP_308732340.1">
    <property type="nucleotide sequence ID" value="NZ_JAJEQN010000047.1"/>
</dbReference>
<feature type="non-terminal residue" evidence="5">
    <location>
        <position position="1907"/>
    </location>
</feature>
<dbReference type="InterPro" id="IPR055372">
    <property type="entry name" value="CBM96"/>
</dbReference>
<dbReference type="SUPFAM" id="SSF50370">
    <property type="entry name" value="Ricin B-like lectins"/>
    <property type="match status" value="2"/>
</dbReference>
<evidence type="ECO:0000313" key="6">
    <source>
        <dbReference type="Proteomes" id="UP001198200"/>
    </source>
</evidence>
<dbReference type="InterPro" id="IPR000772">
    <property type="entry name" value="Ricin_B_lectin"/>
</dbReference>
<comment type="subcellular location">
    <subcellularLocation>
        <location evidence="1">Secreted</location>
    </subcellularLocation>
</comment>
<evidence type="ECO:0000256" key="3">
    <source>
        <dbReference type="ARBA" id="ARBA00022729"/>
    </source>
</evidence>
<evidence type="ECO:0000256" key="1">
    <source>
        <dbReference type="ARBA" id="ARBA00004613"/>
    </source>
</evidence>
<dbReference type="NCBIfam" id="TIGR01643">
    <property type="entry name" value="YD_repeat_2x"/>
    <property type="match status" value="1"/>
</dbReference>
<keyword evidence="3" id="KW-0732">Signal</keyword>
<dbReference type="InterPro" id="IPR035992">
    <property type="entry name" value="Ricin_B-like_lectins"/>
</dbReference>
<protein>
    <submittedName>
        <fullName evidence="5">DNRLRE domain-containing protein</fullName>
    </submittedName>
</protein>
<keyword evidence="2" id="KW-0964">Secreted</keyword>
<dbReference type="EMBL" id="JAJEQN010000047">
    <property type="protein sequence ID" value="MCC2222736.1"/>
    <property type="molecule type" value="Genomic_DNA"/>
</dbReference>